<proteinExistence type="predicted"/>
<dbReference type="InterPro" id="IPR018657">
    <property type="entry name" value="LarA-like_N"/>
</dbReference>
<dbReference type="InterPro" id="IPR043166">
    <property type="entry name" value="LarA-like_C"/>
</dbReference>
<evidence type="ECO:0000313" key="2">
    <source>
        <dbReference type="EMBL" id="GAI38118.1"/>
    </source>
</evidence>
<accession>X1N3H2</accession>
<dbReference type="EMBL" id="BARV01027510">
    <property type="protein sequence ID" value="GAI38118.1"/>
    <property type="molecule type" value="Genomic_DNA"/>
</dbReference>
<dbReference type="Pfam" id="PF09861">
    <property type="entry name" value="Lar_N"/>
    <property type="match status" value="1"/>
</dbReference>
<comment type="caution">
    <text evidence="2">The sequence shown here is derived from an EMBL/GenBank/DDBJ whole genome shotgun (WGS) entry which is preliminary data.</text>
</comment>
<feature type="domain" description="LarA-like N-terminal" evidence="1">
    <location>
        <begin position="5"/>
        <end position="60"/>
    </location>
</feature>
<reference evidence="2" key="1">
    <citation type="journal article" date="2014" name="Front. Microbiol.">
        <title>High frequency of phylogenetically diverse reductive dehalogenase-homologous genes in deep subseafloor sedimentary metagenomes.</title>
        <authorList>
            <person name="Kawai M."/>
            <person name="Futagami T."/>
            <person name="Toyoda A."/>
            <person name="Takaki Y."/>
            <person name="Nishi S."/>
            <person name="Hori S."/>
            <person name="Arai W."/>
            <person name="Tsubouchi T."/>
            <person name="Morono Y."/>
            <person name="Uchiyama I."/>
            <person name="Ito T."/>
            <person name="Fujiyama A."/>
            <person name="Inagaki F."/>
            <person name="Takami H."/>
        </authorList>
    </citation>
    <scope>NUCLEOTIDE SEQUENCE</scope>
    <source>
        <strain evidence="2">Expedition CK06-06</strain>
    </source>
</reference>
<protein>
    <recommendedName>
        <fullName evidence="1">LarA-like N-terminal domain-containing protein</fullName>
    </recommendedName>
</protein>
<sequence length="66" mass="7542">MELKYGKGSVSLPLEGKNVIRILHSKEKEVLSNPEHKLKRLLKNPIDSLSLRELILQKKAQNILVI</sequence>
<feature type="non-terminal residue" evidence="2">
    <location>
        <position position="66"/>
    </location>
</feature>
<organism evidence="2">
    <name type="scientific">marine sediment metagenome</name>
    <dbReference type="NCBI Taxonomy" id="412755"/>
    <lineage>
        <taxon>unclassified sequences</taxon>
        <taxon>metagenomes</taxon>
        <taxon>ecological metagenomes</taxon>
    </lineage>
</organism>
<evidence type="ECO:0000259" key="1">
    <source>
        <dbReference type="Pfam" id="PF09861"/>
    </source>
</evidence>
<dbReference type="GO" id="GO:0050043">
    <property type="term" value="F:lactate racemase activity"/>
    <property type="evidence" value="ECO:0007669"/>
    <property type="project" value="InterPro"/>
</dbReference>
<dbReference type="AlphaFoldDB" id="X1N3H2"/>
<gene>
    <name evidence="2" type="ORF">S06H3_44263</name>
</gene>
<dbReference type="Gene3D" id="3.90.226.30">
    <property type="match status" value="1"/>
</dbReference>
<dbReference type="Gene3D" id="3.40.50.11440">
    <property type="match status" value="1"/>
</dbReference>
<name>X1N3H2_9ZZZZ</name>